<dbReference type="RefSeq" id="WP_187777095.1">
    <property type="nucleotide sequence ID" value="NZ_JACTUZ010000006.1"/>
</dbReference>
<organism evidence="1 2">
    <name type="scientific">Pseudoroseomonas ludipueritiae</name>
    <dbReference type="NCBI Taxonomy" id="198093"/>
    <lineage>
        <taxon>Bacteria</taxon>
        <taxon>Pseudomonadati</taxon>
        <taxon>Pseudomonadota</taxon>
        <taxon>Alphaproteobacteria</taxon>
        <taxon>Acetobacterales</taxon>
        <taxon>Acetobacteraceae</taxon>
        <taxon>Pseudoroseomonas</taxon>
    </lineage>
</organism>
<comment type="caution">
    <text evidence="1">The sequence shown here is derived from an EMBL/GenBank/DDBJ whole genome shotgun (WGS) entry which is preliminary data.</text>
</comment>
<evidence type="ECO:0000313" key="1">
    <source>
        <dbReference type="EMBL" id="MBC9175927.1"/>
    </source>
</evidence>
<keyword evidence="2" id="KW-1185">Reference proteome</keyword>
<name>A0ABR7R2F1_9PROT</name>
<gene>
    <name evidence="1" type="ORF">IBL25_03070</name>
</gene>
<protein>
    <submittedName>
        <fullName evidence="1">Uncharacterized protein</fullName>
    </submittedName>
</protein>
<reference evidence="1 2" key="1">
    <citation type="journal article" date="2009" name="Int. J. Syst. Evol. Microbiol.">
        <title>Transfer of Teichococcus ludipueritiae and Muricoccus roseus to the genus Roseomonas, as Roseomonas ludipueritiae comb. nov. and Roseomonas rosea comb. nov., respectively, and emended description of the genus Roseomonas.</title>
        <authorList>
            <person name="Sanchez-Porro C."/>
            <person name="Gallego V."/>
            <person name="Busse H.J."/>
            <person name="Kampfer P."/>
            <person name="Ventosa A."/>
        </authorList>
    </citation>
    <scope>NUCLEOTIDE SEQUENCE [LARGE SCALE GENOMIC DNA]</scope>
    <source>
        <strain evidence="1 2">DSM 14915</strain>
    </source>
</reference>
<dbReference type="EMBL" id="JACTUZ010000006">
    <property type="protein sequence ID" value="MBC9175927.1"/>
    <property type="molecule type" value="Genomic_DNA"/>
</dbReference>
<dbReference type="Proteomes" id="UP000603940">
    <property type="component" value="Unassembled WGS sequence"/>
</dbReference>
<proteinExistence type="predicted"/>
<sequence>MADQQTIIPPDRNVQIAYRLNRLPRAYFREASERLRLTAGDMGALADIAHGYGGHIRAGLIAEIEAILPELEKRAYA</sequence>
<evidence type="ECO:0000313" key="2">
    <source>
        <dbReference type="Proteomes" id="UP000603940"/>
    </source>
</evidence>
<accession>A0ABR7R2F1</accession>